<proteinExistence type="predicted"/>
<sequence>MKLSAAEIKEMTGCKTRALGESALYARLEAQNWFRGDRVYRTAGFDRRRNLVHFTATWAVEGGGVGHSRLGMPMKLALGCGGDLMHATVLH</sequence>
<dbReference type="EMBL" id="JBHSMZ010000014">
    <property type="protein sequence ID" value="MFC5550342.1"/>
    <property type="molecule type" value="Genomic_DNA"/>
</dbReference>
<comment type="caution">
    <text evidence="1">The sequence shown here is derived from an EMBL/GenBank/DDBJ whole genome shotgun (WGS) entry which is preliminary data.</text>
</comment>
<evidence type="ECO:0000313" key="2">
    <source>
        <dbReference type="Proteomes" id="UP001596086"/>
    </source>
</evidence>
<name>A0ABW0S4U1_9BURK</name>
<evidence type="ECO:0008006" key="3">
    <source>
        <dbReference type="Google" id="ProtNLM"/>
    </source>
</evidence>
<protein>
    <recommendedName>
        <fullName evidence="3">DUF4224 domain-containing protein</fullName>
    </recommendedName>
</protein>
<keyword evidence="2" id="KW-1185">Reference proteome</keyword>
<dbReference type="Proteomes" id="UP001596086">
    <property type="component" value="Unassembled WGS sequence"/>
</dbReference>
<reference evidence="2" key="1">
    <citation type="journal article" date="2019" name="Int. J. Syst. Evol. Microbiol.">
        <title>The Global Catalogue of Microorganisms (GCM) 10K type strain sequencing project: providing services to taxonomists for standard genome sequencing and annotation.</title>
        <authorList>
            <consortium name="The Broad Institute Genomics Platform"/>
            <consortium name="The Broad Institute Genome Sequencing Center for Infectious Disease"/>
            <person name="Wu L."/>
            <person name="Ma J."/>
        </authorList>
    </citation>
    <scope>NUCLEOTIDE SEQUENCE [LARGE SCALE GENOMIC DNA]</scope>
    <source>
        <strain evidence="2">CGMCC 4.5798</strain>
    </source>
</reference>
<gene>
    <name evidence="1" type="ORF">ACFPO9_17635</name>
</gene>
<organism evidence="1 2">
    <name type="scientific">Massilia aerilata</name>
    <dbReference type="NCBI Taxonomy" id="453817"/>
    <lineage>
        <taxon>Bacteria</taxon>
        <taxon>Pseudomonadati</taxon>
        <taxon>Pseudomonadota</taxon>
        <taxon>Betaproteobacteria</taxon>
        <taxon>Burkholderiales</taxon>
        <taxon>Oxalobacteraceae</taxon>
        <taxon>Telluria group</taxon>
        <taxon>Massilia</taxon>
    </lineage>
</organism>
<accession>A0ABW0S4U1</accession>
<dbReference type="RefSeq" id="WP_379772786.1">
    <property type="nucleotide sequence ID" value="NZ_JBHSMZ010000014.1"/>
</dbReference>
<evidence type="ECO:0000313" key="1">
    <source>
        <dbReference type="EMBL" id="MFC5550342.1"/>
    </source>
</evidence>